<sequence length="484" mass="51776">MSSPSPALCAAAAASCSTPLRVASPVVRFRRSGAPASVVSAARAAAAAPAVSDDLVLRIAEQLEDSVGASSPLLDPLRSASALSLLSTRWPTRRSNEAYRFTDISYLRSLPISLPSQPLAVAPPASPYASHVHFSDGVLTSSSGAHVSALADIPPGRVRDRAAAALAASAEFADKDIFYDFNAVGAKDVAVVHVPEGVSMADDPVHIMFSYSGCGDGSMMMSNPRVLVVAEKGAEVAIIEEHFGVGQEDGGCYWANPVMEIIVEENAKVVHSYVQQQSFVAAHTKWTVVQQNTSSNYEFVEASIGARLNRHNLHIQQLGPETNTQLSTFHFSAQNKQIHDLHSKLILDHPRGRSHQIHRLIASGTGNGIFDGNIKVNRYAQQTDAGQETKCLLLSSKALVNVKPNLQIIADDVKCTHGAAISGEHDPNAIYFLQARGIDAKTAADALNFAFGAHVINQIPFKPIEKKTLSHFKALLASSRQNEK</sequence>
<organism evidence="2">
    <name type="scientific">Oryza punctata</name>
    <name type="common">Red rice</name>
    <dbReference type="NCBI Taxonomy" id="4537"/>
    <lineage>
        <taxon>Eukaryota</taxon>
        <taxon>Viridiplantae</taxon>
        <taxon>Streptophyta</taxon>
        <taxon>Embryophyta</taxon>
        <taxon>Tracheophyta</taxon>
        <taxon>Spermatophyta</taxon>
        <taxon>Magnoliopsida</taxon>
        <taxon>Liliopsida</taxon>
        <taxon>Poales</taxon>
        <taxon>Poaceae</taxon>
        <taxon>BOP clade</taxon>
        <taxon>Oryzoideae</taxon>
        <taxon>Oryzeae</taxon>
        <taxon>Oryzinae</taxon>
        <taxon>Oryza</taxon>
    </lineage>
</organism>
<dbReference type="PANTHER" id="PTHR43575:SF1">
    <property type="entry name" value="PROTEIN ABCI7, CHLOROPLASTIC"/>
    <property type="match status" value="1"/>
</dbReference>
<dbReference type="PANTHER" id="PTHR43575">
    <property type="entry name" value="PROTEIN ABCI7, CHLOROPLASTIC"/>
    <property type="match status" value="1"/>
</dbReference>
<keyword evidence="3" id="KW-1185">Reference proteome</keyword>
<dbReference type="AlphaFoldDB" id="A0A0E0JDK5"/>
<feature type="domain" description="SUF system FeS cluster assembly SufBD core" evidence="1">
    <location>
        <begin position="218"/>
        <end position="451"/>
    </location>
</feature>
<dbReference type="OMA" id="YWTNSVM"/>
<dbReference type="InterPro" id="IPR037284">
    <property type="entry name" value="SUF_FeS_clus_asmbl_SufBD_sf"/>
</dbReference>
<dbReference type="SUPFAM" id="SSF101960">
    <property type="entry name" value="Stabilizer of iron transporter SufD"/>
    <property type="match status" value="1"/>
</dbReference>
<dbReference type="EnsemblPlants" id="OPUNC01G01520.1">
    <property type="protein sequence ID" value="OPUNC01G01520.1"/>
    <property type="gene ID" value="OPUNC01G01520"/>
</dbReference>
<dbReference type="InterPro" id="IPR000825">
    <property type="entry name" value="SUF_FeS_clus_asmbl_SufBD_core"/>
</dbReference>
<dbReference type="STRING" id="4537.A0A0E0JDK5"/>
<name>A0A0E0JDK5_ORYPU</name>
<protein>
    <recommendedName>
        <fullName evidence="1">SUF system FeS cluster assembly SufBD core domain-containing protein</fullName>
    </recommendedName>
</protein>
<reference evidence="2" key="1">
    <citation type="submission" date="2015-04" db="UniProtKB">
        <authorList>
            <consortium name="EnsemblPlants"/>
        </authorList>
    </citation>
    <scope>IDENTIFICATION</scope>
</reference>
<evidence type="ECO:0000313" key="2">
    <source>
        <dbReference type="EnsemblPlants" id="OPUNC01G01520.1"/>
    </source>
</evidence>
<evidence type="ECO:0000313" key="3">
    <source>
        <dbReference type="Proteomes" id="UP000026962"/>
    </source>
</evidence>
<dbReference type="eggNOG" id="ENOG502QSI1">
    <property type="taxonomic scope" value="Eukaryota"/>
</dbReference>
<dbReference type="Gramene" id="OPUNC01G01520.1">
    <property type="protein sequence ID" value="OPUNC01G01520.1"/>
    <property type="gene ID" value="OPUNC01G01520"/>
</dbReference>
<accession>A0A0E0JDK5</accession>
<dbReference type="GO" id="GO:0016226">
    <property type="term" value="P:iron-sulfur cluster assembly"/>
    <property type="evidence" value="ECO:0007669"/>
    <property type="project" value="InterPro"/>
</dbReference>
<dbReference type="HOGENOM" id="CLU_026231_5_4_1"/>
<proteinExistence type="predicted"/>
<evidence type="ECO:0000259" key="1">
    <source>
        <dbReference type="Pfam" id="PF01458"/>
    </source>
</evidence>
<reference evidence="2" key="2">
    <citation type="submission" date="2018-05" db="EMBL/GenBank/DDBJ databases">
        <title>OpunRS2 (Oryza punctata Reference Sequence Version 2).</title>
        <authorList>
            <person name="Zhang J."/>
            <person name="Kudrna D."/>
            <person name="Lee S."/>
            <person name="Talag J."/>
            <person name="Welchert J."/>
            <person name="Wing R.A."/>
        </authorList>
    </citation>
    <scope>NUCLEOTIDE SEQUENCE [LARGE SCALE GENOMIC DNA]</scope>
</reference>
<dbReference type="InterPro" id="IPR055346">
    <property type="entry name" value="Fe-S_cluster_assembly_SufBD"/>
</dbReference>
<dbReference type="Pfam" id="PF01458">
    <property type="entry name" value="SUFBD_core"/>
    <property type="match status" value="1"/>
</dbReference>
<dbReference type="Proteomes" id="UP000026962">
    <property type="component" value="Chromosome 1"/>
</dbReference>